<feature type="transmembrane region" description="Helical" evidence="10">
    <location>
        <begin position="151"/>
        <end position="171"/>
    </location>
</feature>
<dbReference type="PANTHER" id="PTHR24421:SF10">
    <property type="entry name" value="NITRATE_NITRITE SENSOR PROTEIN NARQ"/>
    <property type="match status" value="1"/>
</dbReference>
<evidence type="ECO:0000256" key="3">
    <source>
        <dbReference type="ARBA" id="ARBA00012438"/>
    </source>
</evidence>
<dbReference type="EMBL" id="VPFL01000005">
    <property type="protein sequence ID" value="TXF12596.1"/>
    <property type="molecule type" value="Genomic_DNA"/>
</dbReference>
<dbReference type="InterPro" id="IPR011712">
    <property type="entry name" value="Sig_transdc_His_kin_sub3_dim/P"/>
</dbReference>
<dbReference type="SMART" id="SM00091">
    <property type="entry name" value="PAS"/>
    <property type="match status" value="1"/>
</dbReference>
<evidence type="ECO:0000259" key="12">
    <source>
        <dbReference type="PROSITE" id="PS50112"/>
    </source>
</evidence>
<feature type="domain" description="HAMP" evidence="14">
    <location>
        <begin position="172"/>
        <end position="224"/>
    </location>
</feature>
<dbReference type="InterPro" id="IPR035965">
    <property type="entry name" value="PAS-like_dom_sf"/>
</dbReference>
<dbReference type="PROSITE" id="PS50112">
    <property type="entry name" value="PAS"/>
    <property type="match status" value="1"/>
</dbReference>
<evidence type="ECO:0000256" key="1">
    <source>
        <dbReference type="ARBA" id="ARBA00000085"/>
    </source>
</evidence>
<evidence type="ECO:0000256" key="4">
    <source>
        <dbReference type="ARBA" id="ARBA00022553"/>
    </source>
</evidence>
<dbReference type="InterPro" id="IPR005467">
    <property type="entry name" value="His_kinase_dom"/>
</dbReference>
<evidence type="ECO:0000313" key="15">
    <source>
        <dbReference type="EMBL" id="TXF12596.1"/>
    </source>
</evidence>
<dbReference type="Gene3D" id="3.30.450.20">
    <property type="entry name" value="PAS domain"/>
    <property type="match status" value="1"/>
</dbReference>
<dbReference type="InterPro" id="IPR003594">
    <property type="entry name" value="HATPase_dom"/>
</dbReference>
<keyword evidence="16" id="KW-1185">Reference proteome</keyword>
<dbReference type="Proteomes" id="UP000321201">
    <property type="component" value="Unassembled WGS sequence"/>
</dbReference>
<evidence type="ECO:0000259" key="11">
    <source>
        <dbReference type="PROSITE" id="PS50109"/>
    </source>
</evidence>
<evidence type="ECO:0000256" key="7">
    <source>
        <dbReference type="ARBA" id="ARBA00022777"/>
    </source>
</evidence>
<dbReference type="Pfam" id="PF00672">
    <property type="entry name" value="HAMP"/>
    <property type="match status" value="1"/>
</dbReference>
<dbReference type="GO" id="GO:0006355">
    <property type="term" value="P:regulation of DNA-templated transcription"/>
    <property type="evidence" value="ECO:0007669"/>
    <property type="project" value="InterPro"/>
</dbReference>
<comment type="catalytic activity">
    <reaction evidence="1">
        <text>ATP + protein L-histidine = ADP + protein N-phospho-L-histidine.</text>
        <dbReference type="EC" id="2.7.13.3"/>
    </reaction>
</comment>
<dbReference type="GO" id="GO:0046983">
    <property type="term" value="F:protein dimerization activity"/>
    <property type="evidence" value="ECO:0007669"/>
    <property type="project" value="InterPro"/>
</dbReference>
<dbReference type="SUPFAM" id="SSF55874">
    <property type="entry name" value="ATPase domain of HSP90 chaperone/DNA topoisomerase II/histidine kinase"/>
    <property type="match status" value="1"/>
</dbReference>
<dbReference type="SUPFAM" id="SSF55785">
    <property type="entry name" value="PYP-like sensor domain (PAS domain)"/>
    <property type="match status" value="1"/>
</dbReference>
<dbReference type="InterPro" id="IPR013767">
    <property type="entry name" value="PAS_fold"/>
</dbReference>
<keyword evidence="7" id="KW-0418">Kinase</keyword>
<evidence type="ECO:0000259" key="13">
    <source>
        <dbReference type="PROSITE" id="PS50113"/>
    </source>
</evidence>
<keyword evidence="6" id="KW-0547">Nucleotide-binding</keyword>
<keyword evidence="10" id="KW-0472">Membrane</keyword>
<dbReference type="Pfam" id="PF07730">
    <property type="entry name" value="HisKA_3"/>
    <property type="match status" value="1"/>
</dbReference>
<feature type="domain" description="Histidine kinase" evidence="11">
    <location>
        <begin position="372"/>
        <end position="575"/>
    </location>
</feature>
<dbReference type="SMART" id="SM00086">
    <property type="entry name" value="PAC"/>
    <property type="match status" value="1"/>
</dbReference>
<evidence type="ECO:0000313" key="16">
    <source>
        <dbReference type="Proteomes" id="UP000321201"/>
    </source>
</evidence>
<dbReference type="PANTHER" id="PTHR24421">
    <property type="entry name" value="NITRATE/NITRITE SENSOR PROTEIN NARX-RELATED"/>
    <property type="match status" value="1"/>
</dbReference>
<dbReference type="InterPro" id="IPR001610">
    <property type="entry name" value="PAC"/>
</dbReference>
<dbReference type="InParanoid" id="A0A5C7EZ49"/>
<dbReference type="Pfam" id="PF02518">
    <property type="entry name" value="HATPase_c"/>
    <property type="match status" value="1"/>
</dbReference>
<dbReference type="PROSITE" id="PS50113">
    <property type="entry name" value="PAC"/>
    <property type="match status" value="1"/>
</dbReference>
<dbReference type="Gene3D" id="3.30.565.10">
    <property type="entry name" value="Histidine kinase-like ATPase, C-terminal domain"/>
    <property type="match status" value="1"/>
</dbReference>
<gene>
    <name evidence="15" type="ORF">FR698_05015</name>
</gene>
<reference evidence="15 16" key="1">
    <citation type="submission" date="2019-08" db="EMBL/GenBank/DDBJ databases">
        <title>Pelomicrobium methylotrophicum gen. nov., sp. nov. a moderately thermophilic, facultatively anaerobic, lithoautotrophic and methylotrophic bacterium isolated from a terrestrial mud volcano.</title>
        <authorList>
            <person name="Slobodkina G.B."/>
            <person name="Merkel A.Y."/>
            <person name="Slobodkin A.I."/>
        </authorList>
    </citation>
    <scope>NUCLEOTIDE SEQUENCE [LARGE SCALE GENOMIC DNA]</scope>
    <source>
        <strain evidence="15 16">SM250</strain>
    </source>
</reference>
<keyword evidence="10" id="KW-0812">Transmembrane</keyword>
<keyword evidence="5" id="KW-0808">Transferase</keyword>
<dbReference type="GO" id="GO:0016020">
    <property type="term" value="C:membrane"/>
    <property type="evidence" value="ECO:0007669"/>
    <property type="project" value="UniProtKB-SubCell"/>
</dbReference>
<dbReference type="InterPro" id="IPR000014">
    <property type="entry name" value="PAS"/>
</dbReference>
<dbReference type="Pfam" id="PF00989">
    <property type="entry name" value="PAS"/>
    <property type="match status" value="1"/>
</dbReference>
<feature type="domain" description="PAS" evidence="12">
    <location>
        <begin position="225"/>
        <end position="279"/>
    </location>
</feature>
<dbReference type="PROSITE" id="PS50109">
    <property type="entry name" value="HIS_KIN"/>
    <property type="match status" value="1"/>
</dbReference>
<dbReference type="SMART" id="SM00387">
    <property type="entry name" value="HATPase_c"/>
    <property type="match status" value="1"/>
</dbReference>
<dbReference type="InterPro" id="IPR003660">
    <property type="entry name" value="HAMP_dom"/>
</dbReference>
<keyword evidence="4" id="KW-0597">Phosphoprotein</keyword>
<keyword evidence="9" id="KW-0902">Two-component regulatory system</keyword>
<evidence type="ECO:0000256" key="5">
    <source>
        <dbReference type="ARBA" id="ARBA00022679"/>
    </source>
</evidence>
<dbReference type="GO" id="GO:0005524">
    <property type="term" value="F:ATP binding"/>
    <property type="evidence" value="ECO:0007669"/>
    <property type="project" value="UniProtKB-KW"/>
</dbReference>
<organism evidence="15 16">
    <name type="scientific">Pelomicrobium methylotrophicum</name>
    <dbReference type="NCBI Taxonomy" id="2602750"/>
    <lineage>
        <taxon>Bacteria</taxon>
        <taxon>Pseudomonadati</taxon>
        <taxon>Pseudomonadota</taxon>
        <taxon>Hydrogenophilia</taxon>
        <taxon>Hydrogenophilia incertae sedis</taxon>
        <taxon>Pelomicrobium</taxon>
    </lineage>
</organism>
<dbReference type="Gene3D" id="6.10.340.10">
    <property type="match status" value="1"/>
</dbReference>
<dbReference type="InterPro" id="IPR036890">
    <property type="entry name" value="HATPase_C_sf"/>
</dbReference>
<keyword evidence="8" id="KW-0067">ATP-binding</keyword>
<keyword evidence="10" id="KW-1133">Transmembrane helix</keyword>
<dbReference type="InterPro" id="IPR050482">
    <property type="entry name" value="Sensor_HK_TwoCompSys"/>
</dbReference>
<evidence type="ECO:0000256" key="2">
    <source>
        <dbReference type="ARBA" id="ARBA00004370"/>
    </source>
</evidence>
<feature type="domain" description="PAC" evidence="13">
    <location>
        <begin position="298"/>
        <end position="351"/>
    </location>
</feature>
<protein>
    <recommendedName>
        <fullName evidence="3">histidine kinase</fullName>
        <ecNumber evidence="3">2.7.13.3</ecNumber>
    </recommendedName>
</protein>
<dbReference type="NCBIfam" id="TIGR00229">
    <property type="entry name" value="sensory_box"/>
    <property type="match status" value="1"/>
</dbReference>
<dbReference type="EC" id="2.7.13.3" evidence="3"/>
<dbReference type="Gene3D" id="1.20.5.1930">
    <property type="match status" value="1"/>
</dbReference>
<dbReference type="AlphaFoldDB" id="A0A5C7EZ49"/>
<sequence>MSLRTRLNLLSTALMVLFLVASGAMMLDNTRKSIREEVRAATKVTVHLLTTVIYSSQFVPHADSQSQVVLNFLNTVGRVRSNEIRYYNNLGDLVYVSPPSTYKAGRYAPQWFSRLVSPQEPPVVLKVSGGILEVIPDPSRATLDAWDDLKGLAWVAALFFVLVNVLVFWVMGRALKPLKTILEGLSHMEQGRLDVRLPDFPLPEMSVISHTFNRMAQALESSMAENRRLALIVQQSGDAIMILDPQGKISFWNPAAERLFGYAPGEILGQPASLLLPEEGRSESGEELAVPLRGGRIDNVETRRVTRDGRVLDVALSAAPLVDPKNGQVIGEIVSLRDITEKKRAEAIARELEQNRRLTQLIQRHVEDERRSLARELHDELGQCATAIKTIGVTIAQRTAERDPEAHTQAKTIVSIAGHLYDLVHNMIRKLRPSALDHLGLPEALQEALDAWRATHPEMEFTLRLEGKLENLGEEVNITVYRIVQECLTNAVKHSGASRAQVQVARGLDAESGEDAVQVTVQDDGRGMGNGNASSRGGYGLLGMRERVQALSGRFWVESRPGEGVRVCAVIPLPAKAKMGAS</sequence>
<accession>A0A5C7EZ49</accession>
<dbReference type="InterPro" id="IPR000700">
    <property type="entry name" value="PAS-assoc_C"/>
</dbReference>
<dbReference type="CDD" id="cd16917">
    <property type="entry name" value="HATPase_UhpB-NarQ-NarX-like"/>
    <property type="match status" value="1"/>
</dbReference>
<comment type="caution">
    <text evidence="15">The sequence shown here is derived from an EMBL/GenBank/DDBJ whole genome shotgun (WGS) entry which is preliminary data.</text>
</comment>
<dbReference type="PROSITE" id="PS50885">
    <property type="entry name" value="HAMP"/>
    <property type="match status" value="1"/>
</dbReference>
<comment type="subcellular location">
    <subcellularLocation>
        <location evidence="2">Membrane</location>
    </subcellularLocation>
</comment>
<dbReference type="OrthoDB" id="9813412at2"/>
<evidence type="ECO:0000256" key="9">
    <source>
        <dbReference type="ARBA" id="ARBA00023012"/>
    </source>
</evidence>
<proteinExistence type="predicted"/>
<evidence type="ECO:0000256" key="10">
    <source>
        <dbReference type="SAM" id="Phobius"/>
    </source>
</evidence>
<dbReference type="CDD" id="cd06225">
    <property type="entry name" value="HAMP"/>
    <property type="match status" value="1"/>
</dbReference>
<evidence type="ECO:0000259" key="14">
    <source>
        <dbReference type="PROSITE" id="PS50885"/>
    </source>
</evidence>
<dbReference type="SMART" id="SM00304">
    <property type="entry name" value="HAMP"/>
    <property type="match status" value="1"/>
</dbReference>
<dbReference type="CDD" id="cd00130">
    <property type="entry name" value="PAS"/>
    <property type="match status" value="1"/>
</dbReference>
<evidence type="ECO:0000256" key="6">
    <source>
        <dbReference type="ARBA" id="ARBA00022741"/>
    </source>
</evidence>
<dbReference type="GO" id="GO:0000155">
    <property type="term" value="F:phosphorelay sensor kinase activity"/>
    <property type="evidence" value="ECO:0007669"/>
    <property type="project" value="InterPro"/>
</dbReference>
<evidence type="ECO:0000256" key="8">
    <source>
        <dbReference type="ARBA" id="ARBA00022840"/>
    </source>
</evidence>
<name>A0A5C7EZ49_9PROT</name>
<dbReference type="RefSeq" id="WP_147799088.1">
    <property type="nucleotide sequence ID" value="NZ_VPFL01000005.1"/>
</dbReference>